<name>A0A3S4D973_9PEZI</name>
<dbReference type="Proteomes" id="UP000289323">
    <property type="component" value="Unassembled WGS sequence"/>
</dbReference>
<evidence type="ECO:0000256" key="3">
    <source>
        <dbReference type="RuleBase" id="RU004464"/>
    </source>
</evidence>
<dbReference type="EMBL" id="OUUZ01000016">
    <property type="protein sequence ID" value="SPQ26217.1"/>
    <property type="molecule type" value="Genomic_DNA"/>
</dbReference>
<keyword evidence="3" id="KW-0004">4Fe-4S</keyword>
<keyword evidence="3" id="KW-0479">Metal-binding</keyword>
<dbReference type="GO" id="GO:0008137">
    <property type="term" value="F:NADH dehydrogenase (ubiquinone) activity"/>
    <property type="evidence" value="ECO:0007669"/>
    <property type="project" value="InterPro"/>
</dbReference>
<dbReference type="GO" id="GO:0005739">
    <property type="term" value="C:mitochondrion"/>
    <property type="evidence" value="ECO:0007669"/>
    <property type="project" value="GOC"/>
</dbReference>
<evidence type="ECO:0000256" key="2">
    <source>
        <dbReference type="ARBA" id="ARBA00023027"/>
    </source>
</evidence>
<proteinExistence type="inferred from homology"/>
<dbReference type="InterPro" id="IPR006137">
    <property type="entry name" value="NADH_UbQ_OxRdtase-like_20kDa"/>
</dbReference>
<dbReference type="GO" id="GO:0009060">
    <property type="term" value="P:aerobic respiration"/>
    <property type="evidence" value="ECO:0007669"/>
    <property type="project" value="TreeGrafter"/>
</dbReference>
<organism evidence="6 7">
    <name type="scientific">Thermothielavioides terrestris</name>
    <dbReference type="NCBI Taxonomy" id="2587410"/>
    <lineage>
        <taxon>Eukaryota</taxon>
        <taxon>Fungi</taxon>
        <taxon>Dikarya</taxon>
        <taxon>Ascomycota</taxon>
        <taxon>Pezizomycotina</taxon>
        <taxon>Sordariomycetes</taxon>
        <taxon>Sordariomycetidae</taxon>
        <taxon>Sordariales</taxon>
        <taxon>Chaetomiaceae</taxon>
        <taxon>Thermothielavioides</taxon>
    </lineage>
</organism>
<keyword evidence="3" id="KW-0411">Iron-sulfur</keyword>
<dbReference type="GO" id="GO:0032981">
    <property type="term" value="P:mitochondrial respiratory chain complex I assembly"/>
    <property type="evidence" value="ECO:0007669"/>
    <property type="project" value="TreeGrafter"/>
</dbReference>
<dbReference type="GO" id="GO:0048038">
    <property type="term" value="F:quinone binding"/>
    <property type="evidence" value="ECO:0007669"/>
    <property type="project" value="InterPro"/>
</dbReference>
<dbReference type="GO" id="GO:0051539">
    <property type="term" value="F:4 iron, 4 sulfur cluster binding"/>
    <property type="evidence" value="ECO:0007669"/>
    <property type="project" value="UniProtKB-KW"/>
</dbReference>
<dbReference type="Gene3D" id="3.40.50.12280">
    <property type="match status" value="1"/>
</dbReference>
<comment type="similarity">
    <text evidence="1 3">Belongs to the complex I 20 kDa subunit family.</text>
</comment>
<dbReference type="SUPFAM" id="SSF56770">
    <property type="entry name" value="HydA/Nqo6-like"/>
    <property type="match status" value="1"/>
</dbReference>
<gene>
    <name evidence="6" type="ORF">TT172_LOCUS8636</name>
</gene>
<dbReference type="PROSITE" id="PS01150">
    <property type="entry name" value="COMPLEX1_20K"/>
    <property type="match status" value="1"/>
</dbReference>
<keyword evidence="3" id="KW-0408">Iron</keyword>
<dbReference type="NCBIfam" id="NF005012">
    <property type="entry name" value="PRK06411.1"/>
    <property type="match status" value="1"/>
</dbReference>
<accession>A0A3S4D973</accession>
<dbReference type="AlphaFoldDB" id="A0A3S4D973"/>
<evidence type="ECO:0000259" key="5">
    <source>
        <dbReference type="Pfam" id="PF01058"/>
    </source>
</evidence>
<dbReference type="PANTHER" id="PTHR11995">
    <property type="entry name" value="NADH DEHYDROGENASE"/>
    <property type="match status" value="1"/>
</dbReference>
<dbReference type="GO" id="GO:0015990">
    <property type="term" value="P:electron transport coupled proton transport"/>
    <property type="evidence" value="ECO:0007669"/>
    <property type="project" value="TreeGrafter"/>
</dbReference>
<evidence type="ECO:0000256" key="1">
    <source>
        <dbReference type="ARBA" id="ARBA00009173"/>
    </source>
</evidence>
<reference evidence="6 7" key="1">
    <citation type="submission" date="2018-04" db="EMBL/GenBank/DDBJ databases">
        <authorList>
            <person name="Huttner S."/>
            <person name="Dainat J."/>
        </authorList>
    </citation>
    <scope>NUCLEOTIDE SEQUENCE [LARGE SCALE GENOMIC DNA]</scope>
</reference>
<dbReference type="NCBIfam" id="TIGR01957">
    <property type="entry name" value="nuoB_fam"/>
    <property type="match status" value="1"/>
</dbReference>
<evidence type="ECO:0000313" key="7">
    <source>
        <dbReference type="Proteomes" id="UP000289323"/>
    </source>
</evidence>
<dbReference type="GO" id="GO:0046872">
    <property type="term" value="F:metal ion binding"/>
    <property type="evidence" value="ECO:0007669"/>
    <property type="project" value="UniProtKB-KW"/>
</dbReference>
<dbReference type="InterPro" id="IPR006138">
    <property type="entry name" value="NADH_UQ_OxRdtase_20Kd_su"/>
</dbReference>
<dbReference type="FunFam" id="3.40.50.12280:FF:000001">
    <property type="entry name" value="NADH-quinone oxidoreductase subunit B 2"/>
    <property type="match status" value="1"/>
</dbReference>
<dbReference type="HAMAP" id="MF_01356">
    <property type="entry name" value="NDH1_NuoB"/>
    <property type="match status" value="1"/>
</dbReference>
<dbReference type="GO" id="GO:0045271">
    <property type="term" value="C:respiratory chain complex I"/>
    <property type="evidence" value="ECO:0007669"/>
    <property type="project" value="TreeGrafter"/>
</dbReference>
<protein>
    <submittedName>
        <fullName evidence="6">5d987dd1-f103-4962-bf80-664cf7f0f461</fullName>
    </submittedName>
</protein>
<dbReference type="Pfam" id="PF01058">
    <property type="entry name" value="Oxidored_q6"/>
    <property type="match status" value="1"/>
</dbReference>
<evidence type="ECO:0000313" key="6">
    <source>
        <dbReference type="EMBL" id="SPQ26217.1"/>
    </source>
</evidence>
<keyword evidence="2 3" id="KW-0520">NAD</keyword>
<feature type="region of interest" description="Disordered" evidence="4">
    <location>
        <begin position="31"/>
        <end position="54"/>
    </location>
</feature>
<evidence type="ECO:0000256" key="4">
    <source>
        <dbReference type="SAM" id="MobiDB-lite"/>
    </source>
</evidence>
<feature type="domain" description="NADH:ubiquinone oxidoreductase-like 20kDa subunit" evidence="5">
    <location>
        <begin position="90"/>
        <end position="199"/>
    </location>
</feature>
<dbReference type="PANTHER" id="PTHR11995:SF14">
    <property type="entry name" value="NADH DEHYDROGENASE [UBIQUINONE] IRON-SULFUR PROTEIN 7, MITOCHONDRIAL"/>
    <property type="match status" value="1"/>
</dbReference>
<sequence>MGHHMLVRHVPTARRISLRIVPTFLVRRYTSERPSTARRPLPPRPAQPTTALTKERAPSAVVEYALTTLDALVNWARQGSLWPLTFGLACCGIEMMHVSMPRYDNDRQGIIFRASPRQADVMIVAGTVTNKMAPAVRLCYDQMPDPKWVISMGSCANGGGYYHYSYSVVRGVDRILPVDIFVPGCPPTAEALMYGILQLQRKMRRTKITRMWYRK</sequence>